<evidence type="ECO:0000313" key="2">
    <source>
        <dbReference type="Proteomes" id="UP000010474"/>
    </source>
</evidence>
<name>K9ZQG4_ANACC</name>
<sequence>MIILSAFISSLITWLVENSADAASQWLHDKWKKHKCEDCNPPKLKQYK</sequence>
<organism evidence="1 2">
    <name type="scientific">Anabaena cylindrica (strain ATCC 27899 / PCC 7122)</name>
    <dbReference type="NCBI Taxonomy" id="272123"/>
    <lineage>
        <taxon>Bacteria</taxon>
        <taxon>Bacillati</taxon>
        <taxon>Cyanobacteriota</taxon>
        <taxon>Cyanophyceae</taxon>
        <taxon>Nostocales</taxon>
        <taxon>Nostocaceae</taxon>
        <taxon>Anabaena</taxon>
    </lineage>
</organism>
<proteinExistence type="predicted"/>
<evidence type="ECO:0000313" key="1">
    <source>
        <dbReference type="EMBL" id="AFZ60600.1"/>
    </source>
</evidence>
<protein>
    <submittedName>
        <fullName evidence="1">Synaptotagmin-like protein 3 (Exophilin-6)</fullName>
    </submittedName>
</protein>
<accession>K9ZQG4</accession>
<dbReference type="STRING" id="272123.Anacy_5274"/>
<reference evidence="2" key="1">
    <citation type="journal article" date="2013" name="Proc. Natl. Acad. Sci. U.S.A.">
        <title>Improving the coverage of the cyanobacterial phylum using diversity-driven genome sequencing.</title>
        <authorList>
            <person name="Shih P.M."/>
            <person name="Wu D."/>
            <person name="Latifi A."/>
            <person name="Axen S.D."/>
            <person name="Fewer D.P."/>
            <person name="Talla E."/>
            <person name="Calteau A."/>
            <person name="Cai F."/>
            <person name="Tandeau de Marsac N."/>
            <person name="Rippka R."/>
            <person name="Herdman M."/>
            <person name="Sivonen K."/>
            <person name="Coursin T."/>
            <person name="Laurent T."/>
            <person name="Goodwin L."/>
            <person name="Nolan M."/>
            <person name="Davenport K.W."/>
            <person name="Han C.S."/>
            <person name="Rubin E.M."/>
            <person name="Eisen J.A."/>
            <person name="Woyke T."/>
            <person name="Gugger M."/>
            <person name="Kerfeld C.A."/>
        </authorList>
    </citation>
    <scope>NUCLEOTIDE SEQUENCE [LARGE SCALE GENOMIC DNA]</scope>
    <source>
        <strain evidence="2">ATCC 27899 / PCC 7122</strain>
    </source>
</reference>
<dbReference type="HOGENOM" id="CLU_3148777_0_0_3"/>
<dbReference type="Proteomes" id="UP000010474">
    <property type="component" value="Chromosome"/>
</dbReference>
<dbReference type="KEGG" id="acy:Anacy_5274"/>
<gene>
    <name evidence="1" type="ordered locus">Anacy_5274</name>
</gene>
<dbReference type="PATRIC" id="fig|272123.3.peg.5728"/>
<dbReference type="EMBL" id="CP003659">
    <property type="protein sequence ID" value="AFZ60600.1"/>
    <property type="molecule type" value="Genomic_DNA"/>
</dbReference>
<keyword evidence="2" id="KW-1185">Reference proteome</keyword>
<dbReference type="AlphaFoldDB" id="K9ZQG4"/>